<evidence type="ECO:0000313" key="13">
    <source>
        <dbReference type="Proteomes" id="UP000286510"/>
    </source>
</evidence>
<dbReference type="InterPro" id="IPR001611">
    <property type="entry name" value="Leu-rich_rpt"/>
</dbReference>
<reference evidence="12 13" key="1">
    <citation type="submission" date="2018-08" db="EMBL/GenBank/DDBJ databases">
        <title>Aphanomyces genome sequencing and annotation.</title>
        <authorList>
            <person name="Minardi D."/>
            <person name="Oidtmann B."/>
            <person name="Van Der Giezen M."/>
            <person name="Studholme D.J."/>
        </authorList>
    </citation>
    <scope>NUCLEOTIDE SEQUENCE [LARGE SCALE GENOMIC DNA]</scope>
    <source>
        <strain evidence="12 13">FDL457</strain>
    </source>
</reference>
<comment type="caution">
    <text evidence="12">The sequence shown here is derived from an EMBL/GenBank/DDBJ whole genome shotgun (WGS) entry which is preliminary data.</text>
</comment>
<dbReference type="Pfam" id="PF23602">
    <property type="entry name" value="CS_DNAAF11_C"/>
    <property type="match status" value="1"/>
</dbReference>
<evidence type="ECO:0000256" key="1">
    <source>
        <dbReference type="ARBA" id="ARBA00004138"/>
    </source>
</evidence>
<dbReference type="PROSITE" id="PS51450">
    <property type="entry name" value="LRR"/>
    <property type="match status" value="2"/>
</dbReference>
<dbReference type="PANTHER" id="PTHR18849:SF0">
    <property type="entry name" value="CILIA- AND FLAGELLA-ASSOCIATED PROTEIN 410-RELATED"/>
    <property type="match status" value="1"/>
</dbReference>
<dbReference type="InterPro" id="IPR032675">
    <property type="entry name" value="LRR_dom_sf"/>
</dbReference>
<evidence type="ECO:0000256" key="5">
    <source>
        <dbReference type="ARBA" id="ARBA00022737"/>
    </source>
</evidence>
<evidence type="ECO:0000256" key="3">
    <source>
        <dbReference type="ARBA" id="ARBA00022490"/>
    </source>
</evidence>
<accession>A0A418EG19</accession>
<dbReference type="PANTHER" id="PTHR18849">
    <property type="entry name" value="LEUCINE RICH REPEAT PROTEIN"/>
    <property type="match status" value="1"/>
</dbReference>
<evidence type="ECO:0000256" key="6">
    <source>
        <dbReference type="ARBA" id="ARBA00023069"/>
    </source>
</evidence>
<dbReference type="InterPro" id="IPR029058">
    <property type="entry name" value="AB_hydrolase_fold"/>
</dbReference>
<dbReference type="Proteomes" id="UP000286510">
    <property type="component" value="Unassembled WGS sequence"/>
</dbReference>
<dbReference type="InterPro" id="IPR056496">
    <property type="entry name" value="CS_DNAAF11_C"/>
</dbReference>
<dbReference type="GO" id="GO:0005929">
    <property type="term" value="C:cilium"/>
    <property type="evidence" value="ECO:0007669"/>
    <property type="project" value="UniProtKB-SubCell"/>
</dbReference>
<keyword evidence="6" id="KW-0969">Cilium</keyword>
<dbReference type="VEuPathDB" id="FungiDB:H257_07155"/>
<feature type="compositionally biased region" description="Basic and acidic residues" evidence="9">
    <location>
        <begin position="369"/>
        <end position="379"/>
    </location>
</feature>
<dbReference type="Gene3D" id="3.80.10.10">
    <property type="entry name" value="Ribonuclease Inhibitor"/>
    <property type="match status" value="1"/>
</dbReference>
<keyword evidence="10" id="KW-0812">Transmembrane</keyword>
<dbReference type="FunFam" id="3.80.10.10:FF:000052">
    <property type="entry name" value="Leucine rich repeat containing 6"/>
    <property type="match status" value="1"/>
</dbReference>
<dbReference type="EMBL" id="QUTF01014472">
    <property type="protein sequence ID" value="RHZ12871.1"/>
    <property type="molecule type" value="Genomic_DNA"/>
</dbReference>
<comment type="similarity">
    <text evidence="8">Belongs to the tilB family.</text>
</comment>
<gene>
    <name evidence="12" type="ORF">DYB26_003560</name>
</gene>
<evidence type="ECO:0000256" key="10">
    <source>
        <dbReference type="SAM" id="Phobius"/>
    </source>
</evidence>
<keyword evidence="10" id="KW-1133">Transmembrane helix</keyword>
<evidence type="ECO:0000256" key="9">
    <source>
        <dbReference type="SAM" id="MobiDB-lite"/>
    </source>
</evidence>
<keyword evidence="3" id="KW-0963">Cytoplasm</keyword>
<dbReference type="SUPFAM" id="SSF53474">
    <property type="entry name" value="alpha/beta-Hydrolases"/>
    <property type="match status" value="1"/>
</dbReference>
<evidence type="ECO:0000259" key="11">
    <source>
        <dbReference type="Pfam" id="PF23602"/>
    </source>
</evidence>
<feature type="region of interest" description="Disordered" evidence="9">
    <location>
        <begin position="360"/>
        <end position="396"/>
    </location>
</feature>
<feature type="domain" description="Dynein axonemal assembly factor 11-like CS" evidence="11">
    <location>
        <begin position="240"/>
        <end position="354"/>
    </location>
</feature>
<dbReference type="GO" id="GO:0005737">
    <property type="term" value="C:cytoplasm"/>
    <property type="evidence" value="ECO:0007669"/>
    <property type="project" value="UniProtKB-SubCell"/>
</dbReference>
<evidence type="ECO:0000256" key="4">
    <source>
        <dbReference type="ARBA" id="ARBA00022614"/>
    </source>
</evidence>
<name>A0A418EG19_APHAT</name>
<evidence type="ECO:0000313" key="12">
    <source>
        <dbReference type="EMBL" id="RHZ12871.1"/>
    </source>
</evidence>
<keyword evidence="10" id="KW-0472">Membrane</keyword>
<evidence type="ECO:0000256" key="2">
    <source>
        <dbReference type="ARBA" id="ARBA00004496"/>
    </source>
</evidence>
<protein>
    <recommendedName>
        <fullName evidence="11">Dynein axonemal assembly factor 11-like CS domain-containing protein</fullName>
    </recommendedName>
</protein>
<proteinExistence type="inferred from homology"/>
<evidence type="ECO:0000256" key="7">
    <source>
        <dbReference type="ARBA" id="ARBA00023273"/>
    </source>
</evidence>
<organism evidence="12 13">
    <name type="scientific">Aphanomyces astaci</name>
    <name type="common">Crayfish plague agent</name>
    <dbReference type="NCBI Taxonomy" id="112090"/>
    <lineage>
        <taxon>Eukaryota</taxon>
        <taxon>Sar</taxon>
        <taxon>Stramenopiles</taxon>
        <taxon>Oomycota</taxon>
        <taxon>Saprolegniomycetes</taxon>
        <taxon>Saprolegniales</taxon>
        <taxon>Verrucalvaceae</taxon>
        <taxon>Aphanomyces</taxon>
    </lineage>
</organism>
<dbReference type="SUPFAM" id="SSF52058">
    <property type="entry name" value="L domain-like"/>
    <property type="match status" value="1"/>
</dbReference>
<evidence type="ECO:0000256" key="8">
    <source>
        <dbReference type="ARBA" id="ARBA00049982"/>
    </source>
</evidence>
<feature type="transmembrane region" description="Helical" evidence="10">
    <location>
        <begin position="908"/>
        <end position="928"/>
    </location>
</feature>
<dbReference type="AlphaFoldDB" id="A0A418EG19"/>
<keyword evidence="5" id="KW-0677">Repeat</keyword>
<dbReference type="VEuPathDB" id="FungiDB:H257_07156"/>
<keyword evidence="4" id="KW-0433">Leucine-rich repeat</keyword>
<keyword evidence="7" id="KW-0966">Cell projection</keyword>
<comment type="subcellular location">
    <subcellularLocation>
        <location evidence="1">Cell projection</location>
        <location evidence="1">Cilium</location>
    </subcellularLocation>
    <subcellularLocation>
        <location evidence="2">Cytoplasm</location>
    </subcellularLocation>
</comment>
<feature type="non-terminal residue" evidence="12">
    <location>
        <position position="1"/>
    </location>
</feature>
<sequence>AFVVTMPRITLELLRKRSEHNEGMVSTLEEIALHQEEIEKIEVIGTLCRKLRILYLQNNIIEKIEDLTHMKDLRYLNLALNNIKKIEGLGSCEFLEKLDLTVNFIDVDTLEESIELYMLGNPAQSDWENFTHYVVASLPQLQQLDGKDITKSDRIKALQKLPVFKKELAALVQAKRVRDTADMDVIPVVSGAATDISKAGGTDNQDEKLPYTPETRRSTLRMMCRHTNTIARSDRSRVDMYMELAEQKEEEDARKRSNMPKERDYAREHADALAKARYEWAFHMDEESKPGFVLVEVGVPKFLDSSLIHVDMHPTYVSILIKNKLLRLRFPDECDQGTALRSKTTGSLQLTVEKVDPASIQRARRARQRRQDEKDEDAKSNQATHDAAAARRPGTIQDQMLKSAAVSVRGLVARPGDAARIAEKRIDAVSTKILPQTFWHPPSSSNRRRLHEAAAPFGSPPVPDGAQCGQYSVPLCHPGVCNSTDDTIQVFVKRLVGSTSKVFLYGVSYGTLWLERFVVVQPPTMTNVHGFVLDGVVPHHGARRLYMHDWDTNMDSVGREFLALCDADSFCQSQFPPPSSSIAQSLQALYRDTHPSAYVEYNNDMSISVGVSYRGWVMCRAYIKDMLDGPYGLKVVLSVLLTHSTLRLLIPVLVHRLHRGTPGDLDVVTYMLDILSDPWTGHDDESLSYDSDLLYSTVVYSELWQHPTPSEASILNTFVRGLFGYGVVGMFPSYCVYTNDPTPDCDAHRVPFRHKTRVVSVLRLLVYFILVLNGGLDPQTPLAYAQAQFDAIQGAKKLIVFPTAPHAITYVTWLQQQQGPPVGGNLDELDTSCVAKTRPMTFRIPQQLGHVFPSLPPQTTLEQPTTLPPSTAATTTTNKEGAGVVLGNTPTAAPLPPPSSSTNMAESMVGLLGCLLVVTGIVAVKYFVEAKRLRRHMPLEEDVA</sequence>
<dbReference type="SMART" id="SM00365">
    <property type="entry name" value="LRR_SD22"/>
    <property type="match status" value="2"/>
</dbReference>